<accession>A0A3B7R8E9</accession>
<dbReference type="GO" id="GO:0046655">
    <property type="term" value="P:folic acid metabolic process"/>
    <property type="evidence" value="ECO:0007669"/>
    <property type="project" value="TreeGrafter"/>
</dbReference>
<evidence type="ECO:0000256" key="7">
    <source>
        <dbReference type="ARBA" id="ARBA00025067"/>
    </source>
</evidence>
<dbReference type="GO" id="GO:0006730">
    <property type="term" value="P:one-carbon metabolic process"/>
    <property type="evidence" value="ECO:0007669"/>
    <property type="project" value="UniProtKB-KW"/>
</dbReference>
<protein>
    <recommendedName>
        <fullName evidence="3 8">Dihydrofolate reductase</fullName>
        <ecNumber evidence="3 8">1.5.1.3</ecNumber>
    </recommendedName>
</protein>
<dbReference type="InterPro" id="IPR017925">
    <property type="entry name" value="DHFR_CS"/>
</dbReference>
<dbReference type="UniPathway" id="UPA00077">
    <property type="reaction ID" value="UER00158"/>
</dbReference>
<comment type="similarity">
    <text evidence="2 8 9">Belongs to the dihydrofolate reductase family.</text>
</comment>
<dbReference type="GO" id="GO:0004146">
    <property type="term" value="F:dihydrofolate reductase activity"/>
    <property type="evidence" value="ECO:0007669"/>
    <property type="project" value="UniProtKB-EC"/>
</dbReference>
<evidence type="ECO:0000313" key="11">
    <source>
        <dbReference type="EMBL" id="AYA35946.1"/>
    </source>
</evidence>
<evidence type="ECO:0000256" key="2">
    <source>
        <dbReference type="ARBA" id="ARBA00009539"/>
    </source>
</evidence>
<dbReference type="InterPro" id="IPR012259">
    <property type="entry name" value="DHFR"/>
</dbReference>
<dbReference type="CDD" id="cd00209">
    <property type="entry name" value="DHFR"/>
    <property type="match status" value="1"/>
</dbReference>
<proteinExistence type="inferred from homology"/>
<dbReference type="Pfam" id="PF00186">
    <property type="entry name" value="DHFR_1"/>
    <property type="match status" value="1"/>
</dbReference>
<comment type="catalytic activity">
    <reaction evidence="8">
        <text>(6S)-5,6,7,8-tetrahydrofolate + NADP(+) = 7,8-dihydrofolate + NADPH + H(+)</text>
        <dbReference type="Rhea" id="RHEA:15009"/>
        <dbReference type="ChEBI" id="CHEBI:15378"/>
        <dbReference type="ChEBI" id="CHEBI:57451"/>
        <dbReference type="ChEBI" id="CHEBI:57453"/>
        <dbReference type="ChEBI" id="CHEBI:57783"/>
        <dbReference type="ChEBI" id="CHEBI:58349"/>
        <dbReference type="EC" id="1.5.1.3"/>
    </reaction>
</comment>
<keyword evidence="6 8" id="KW-0560">Oxidoreductase</keyword>
<organism evidence="11 12">
    <name type="scientific">Hymenobacter oligotrophus</name>
    <dbReference type="NCBI Taxonomy" id="2319843"/>
    <lineage>
        <taxon>Bacteria</taxon>
        <taxon>Pseudomonadati</taxon>
        <taxon>Bacteroidota</taxon>
        <taxon>Cytophagia</taxon>
        <taxon>Cytophagales</taxon>
        <taxon>Hymenobacteraceae</taxon>
        <taxon>Hymenobacter</taxon>
    </lineage>
</organism>
<dbReference type="EMBL" id="CP032317">
    <property type="protein sequence ID" value="AYA35946.1"/>
    <property type="molecule type" value="Genomic_DNA"/>
</dbReference>
<dbReference type="GO" id="GO:0005829">
    <property type="term" value="C:cytosol"/>
    <property type="evidence" value="ECO:0007669"/>
    <property type="project" value="TreeGrafter"/>
</dbReference>
<feature type="domain" description="DHFR" evidence="10">
    <location>
        <begin position="1"/>
        <end position="161"/>
    </location>
</feature>
<reference evidence="11 12" key="1">
    <citation type="submission" date="2018-09" db="EMBL/GenBank/DDBJ databases">
        <title>Hymenobacter medium sp. nov., isolated from R2A medium.</title>
        <authorList>
            <person name="Yingchao G."/>
        </authorList>
    </citation>
    <scope>NUCLEOTIDE SEQUENCE [LARGE SCALE GENOMIC DNA]</scope>
    <source>
        <strain evidence="12">sh-6</strain>
    </source>
</reference>
<dbReference type="InterPro" id="IPR024072">
    <property type="entry name" value="DHFR-like_dom_sf"/>
</dbReference>
<evidence type="ECO:0000313" key="12">
    <source>
        <dbReference type="Proteomes" id="UP000262802"/>
    </source>
</evidence>
<evidence type="ECO:0000256" key="3">
    <source>
        <dbReference type="ARBA" id="ARBA00012856"/>
    </source>
</evidence>
<evidence type="ECO:0000256" key="8">
    <source>
        <dbReference type="PIRNR" id="PIRNR000194"/>
    </source>
</evidence>
<evidence type="ECO:0000256" key="5">
    <source>
        <dbReference type="ARBA" id="ARBA00022857"/>
    </source>
</evidence>
<dbReference type="InterPro" id="IPR001796">
    <property type="entry name" value="DHFR_dom"/>
</dbReference>
<evidence type="ECO:0000256" key="4">
    <source>
        <dbReference type="ARBA" id="ARBA00022563"/>
    </source>
</evidence>
<dbReference type="PANTHER" id="PTHR48069">
    <property type="entry name" value="DIHYDROFOLATE REDUCTASE"/>
    <property type="match status" value="1"/>
</dbReference>
<dbReference type="Proteomes" id="UP000262802">
    <property type="component" value="Chromosome"/>
</dbReference>
<comment type="function">
    <text evidence="7 8">Key enzyme in folate metabolism. Catalyzes an essential reaction for de novo glycine and purine synthesis, and for DNA precursor synthesis.</text>
</comment>
<keyword evidence="4 8" id="KW-0554">One-carbon metabolism</keyword>
<keyword evidence="5 8" id="KW-0521">NADP</keyword>
<dbReference type="KEGG" id="hyh:D3Y59_02085"/>
<evidence type="ECO:0000256" key="9">
    <source>
        <dbReference type="RuleBase" id="RU004474"/>
    </source>
</evidence>
<dbReference type="PROSITE" id="PS00075">
    <property type="entry name" value="DHFR_1"/>
    <property type="match status" value="1"/>
</dbReference>
<dbReference type="OrthoDB" id="9804315at2"/>
<dbReference type="PIRSF" id="PIRSF000194">
    <property type="entry name" value="DHFR"/>
    <property type="match status" value="1"/>
</dbReference>
<dbReference type="PANTHER" id="PTHR48069:SF3">
    <property type="entry name" value="DIHYDROFOLATE REDUCTASE"/>
    <property type="match status" value="1"/>
</dbReference>
<dbReference type="RefSeq" id="WP_119443534.1">
    <property type="nucleotide sequence ID" value="NZ_CP032317.1"/>
</dbReference>
<dbReference type="SUPFAM" id="SSF53597">
    <property type="entry name" value="Dihydrofolate reductase-like"/>
    <property type="match status" value="1"/>
</dbReference>
<dbReference type="GO" id="GO:0046452">
    <property type="term" value="P:dihydrofolate metabolic process"/>
    <property type="evidence" value="ECO:0007669"/>
    <property type="project" value="TreeGrafter"/>
</dbReference>
<name>A0A3B7R8E9_9BACT</name>
<comment type="pathway">
    <text evidence="1 8">Cofactor biosynthesis; tetrahydrofolate biosynthesis; 5,6,7,8-tetrahydrofolate from 7,8-dihydrofolate: step 1/1.</text>
</comment>
<sequence>MIALVVARADNGVIGRDNQLPWHLPADLKHFKQLTTEHPIVMGRRTYESIGKPLPNRRNIVVTRQADWQFEGVEVAHSVLGALELARQTDEDVYVIGGAEIYRQALPAADTIYLTEVHHAAEGDTVLPDFTADTVWRETSRERHEPDEKHAYAYSFVTLQRRR</sequence>
<gene>
    <name evidence="11" type="ORF">D3Y59_02085</name>
</gene>
<dbReference type="FunFam" id="3.40.430.10:FF:000001">
    <property type="entry name" value="Dihydrofolate reductase"/>
    <property type="match status" value="1"/>
</dbReference>
<dbReference type="GO" id="GO:0070401">
    <property type="term" value="F:NADP+ binding"/>
    <property type="evidence" value="ECO:0007669"/>
    <property type="project" value="UniProtKB-ARBA"/>
</dbReference>
<dbReference type="Gene3D" id="3.40.430.10">
    <property type="entry name" value="Dihydrofolate Reductase, subunit A"/>
    <property type="match status" value="1"/>
</dbReference>
<evidence type="ECO:0000259" key="10">
    <source>
        <dbReference type="PROSITE" id="PS51330"/>
    </source>
</evidence>
<dbReference type="AlphaFoldDB" id="A0A3B7R8E9"/>
<evidence type="ECO:0000256" key="6">
    <source>
        <dbReference type="ARBA" id="ARBA00023002"/>
    </source>
</evidence>
<dbReference type="PROSITE" id="PS51330">
    <property type="entry name" value="DHFR_2"/>
    <property type="match status" value="1"/>
</dbReference>
<keyword evidence="12" id="KW-1185">Reference proteome</keyword>
<dbReference type="GO" id="GO:0046654">
    <property type="term" value="P:tetrahydrofolate biosynthetic process"/>
    <property type="evidence" value="ECO:0007669"/>
    <property type="project" value="UniProtKB-UniPathway"/>
</dbReference>
<evidence type="ECO:0000256" key="1">
    <source>
        <dbReference type="ARBA" id="ARBA00004903"/>
    </source>
</evidence>
<dbReference type="EC" id="1.5.1.3" evidence="3 8"/>
<dbReference type="PRINTS" id="PR00070">
    <property type="entry name" value="DHFR"/>
</dbReference>